<dbReference type="GO" id="GO:0004197">
    <property type="term" value="F:cysteine-type endopeptidase activity"/>
    <property type="evidence" value="ECO:0007669"/>
    <property type="project" value="InterPro"/>
</dbReference>
<dbReference type="Pfam" id="PF00656">
    <property type="entry name" value="Peptidase_C14"/>
    <property type="match status" value="1"/>
</dbReference>
<accession>A0A9P5WWL5</accession>
<evidence type="ECO:0000313" key="4">
    <source>
        <dbReference type="Proteomes" id="UP000807342"/>
    </source>
</evidence>
<dbReference type="GO" id="GO:0005737">
    <property type="term" value="C:cytoplasm"/>
    <property type="evidence" value="ECO:0007669"/>
    <property type="project" value="TreeGrafter"/>
</dbReference>
<dbReference type="AlphaFoldDB" id="A0A9P5WWL5"/>
<comment type="similarity">
    <text evidence="1">Belongs to the peptidase C14B family.</text>
</comment>
<keyword evidence="4" id="KW-1185">Reference proteome</keyword>
<dbReference type="PANTHER" id="PTHR48104">
    <property type="entry name" value="METACASPASE-4"/>
    <property type="match status" value="1"/>
</dbReference>
<dbReference type="EMBL" id="MU152596">
    <property type="protein sequence ID" value="KAF9440358.1"/>
    <property type="molecule type" value="Genomic_DNA"/>
</dbReference>
<dbReference type="GO" id="GO:0006508">
    <property type="term" value="P:proteolysis"/>
    <property type="evidence" value="ECO:0007669"/>
    <property type="project" value="InterPro"/>
</dbReference>
<dbReference type="InterPro" id="IPR050452">
    <property type="entry name" value="Metacaspase"/>
</dbReference>
<evidence type="ECO:0000313" key="3">
    <source>
        <dbReference type="EMBL" id="KAF9440358.1"/>
    </source>
</evidence>
<name>A0A9P5WWL5_9AGAR</name>
<dbReference type="Proteomes" id="UP000807342">
    <property type="component" value="Unassembled WGS sequence"/>
</dbReference>
<feature type="domain" description="Peptidase C14 caspase" evidence="2">
    <location>
        <begin position="13"/>
        <end position="285"/>
    </location>
</feature>
<organism evidence="3 4">
    <name type="scientific">Macrolepiota fuliginosa MF-IS2</name>
    <dbReference type="NCBI Taxonomy" id="1400762"/>
    <lineage>
        <taxon>Eukaryota</taxon>
        <taxon>Fungi</taxon>
        <taxon>Dikarya</taxon>
        <taxon>Basidiomycota</taxon>
        <taxon>Agaricomycotina</taxon>
        <taxon>Agaricomycetes</taxon>
        <taxon>Agaricomycetidae</taxon>
        <taxon>Agaricales</taxon>
        <taxon>Agaricineae</taxon>
        <taxon>Agaricaceae</taxon>
        <taxon>Macrolepiota</taxon>
    </lineage>
</organism>
<dbReference type="PANTHER" id="PTHR48104:SF30">
    <property type="entry name" value="METACASPASE-1"/>
    <property type="match status" value="1"/>
</dbReference>
<dbReference type="OrthoDB" id="3223806at2759"/>
<gene>
    <name evidence="3" type="ORF">P691DRAFT_767870</name>
</gene>
<comment type="caution">
    <text evidence="3">The sequence shown here is derived from an EMBL/GenBank/DDBJ whole genome shotgun (WGS) entry which is preliminary data.</text>
</comment>
<proteinExistence type="inferred from homology"/>
<reference evidence="3" key="1">
    <citation type="submission" date="2020-11" db="EMBL/GenBank/DDBJ databases">
        <authorList>
            <consortium name="DOE Joint Genome Institute"/>
            <person name="Ahrendt S."/>
            <person name="Riley R."/>
            <person name="Andreopoulos W."/>
            <person name="Labutti K."/>
            <person name="Pangilinan J."/>
            <person name="Ruiz-Duenas F.J."/>
            <person name="Barrasa J.M."/>
            <person name="Sanchez-Garcia M."/>
            <person name="Camarero S."/>
            <person name="Miyauchi S."/>
            <person name="Serrano A."/>
            <person name="Linde D."/>
            <person name="Babiker R."/>
            <person name="Drula E."/>
            <person name="Ayuso-Fernandez I."/>
            <person name="Pacheco R."/>
            <person name="Padilla G."/>
            <person name="Ferreira P."/>
            <person name="Barriuso J."/>
            <person name="Kellner H."/>
            <person name="Castanera R."/>
            <person name="Alfaro M."/>
            <person name="Ramirez L."/>
            <person name="Pisabarro A.G."/>
            <person name="Kuo A."/>
            <person name="Tritt A."/>
            <person name="Lipzen A."/>
            <person name="He G."/>
            <person name="Yan M."/>
            <person name="Ng V."/>
            <person name="Cullen D."/>
            <person name="Martin F."/>
            <person name="Rosso M.-N."/>
            <person name="Henrissat B."/>
            <person name="Hibbett D."/>
            <person name="Martinez A.T."/>
            <person name="Grigoriev I.V."/>
        </authorList>
    </citation>
    <scope>NUCLEOTIDE SEQUENCE</scope>
    <source>
        <strain evidence="3">MF-IS2</strain>
    </source>
</reference>
<dbReference type="InterPro" id="IPR011600">
    <property type="entry name" value="Pept_C14_caspase"/>
</dbReference>
<evidence type="ECO:0000256" key="1">
    <source>
        <dbReference type="ARBA" id="ARBA00009005"/>
    </source>
</evidence>
<sequence length="289" mass="31591">MNNDSYFTPPPLYALTIGINAYTKYSTLHSAVKDADDFTDYLTKHLHIPPSHILTLRDGTATRSGILSAFNDLKNLIPTSSKPADTGNRIIIFFAGHRTRGGWSQEKGGWEEGWDEWYEAICPVDTGDIVEVRMGCGRVVKEVPAIPDRTIAALLNGLSETIGNNITLILDCCHSAGATRSLDDTRKAESEGYVPRQITNPPSLRPDYDANITGALSRSAGGATAGVFSGKNMSSHVLLAACGREQSAYEHPKQPNGVFTHALMEVLNKSRVEELTYTSLMHRLNMPEL</sequence>
<evidence type="ECO:0000259" key="2">
    <source>
        <dbReference type="Pfam" id="PF00656"/>
    </source>
</evidence>
<dbReference type="Gene3D" id="3.40.50.1460">
    <property type="match status" value="1"/>
</dbReference>
<protein>
    <recommendedName>
        <fullName evidence="2">Peptidase C14 caspase domain-containing protein</fullName>
    </recommendedName>
</protein>